<name>A0ABD1ZH23_9MARC</name>
<dbReference type="Gene3D" id="3.30.40.10">
    <property type="entry name" value="Zinc/RING finger domain, C3HC4 (zinc finger)"/>
    <property type="match status" value="2"/>
</dbReference>
<dbReference type="PROSITE" id="PS50089">
    <property type="entry name" value="ZF_RING_2"/>
    <property type="match status" value="1"/>
</dbReference>
<evidence type="ECO:0000256" key="2">
    <source>
        <dbReference type="ARBA" id="ARBA00022771"/>
    </source>
</evidence>
<feature type="compositionally biased region" description="Acidic residues" evidence="5">
    <location>
        <begin position="1"/>
        <end position="10"/>
    </location>
</feature>
<evidence type="ECO:0000313" key="8">
    <source>
        <dbReference type="Proteomes" id="UP001605036"/>
    </source>
</evidence>
<proteinExistence type="predicted"/>
<reference evidence="7 8" key="1">
    <citation type="submission" date="2024-09" db="EMBL/GenBank/DDBJ databases">
        <title>Chromosome-scale assembly of Riccia fluitans.</title>
        <authorList>
            <person name="Paukszto L."/>
            <person name="Sawicki J."/>
            <person name="Karawczyk K."/>
            <person name="Piernik-Szablinska J."/>
            <person name="Szczecinska M."/>
            <person name="Mazdziarz M."/>
        </authorList>
    </citation>
    <scope>NUCLEOTIDE SEQUENCE [LARGE SCALE GENOMIC DNA]</scope>
    <source>
        <strain evidence="7">Rf_01</strain>
        <tissue evidence="7">Aerial parts of the thallus</tissue>
    </source>
</reference>
<feature type="domain" description="RING-type" evidence="6">
    <location>
        <begin position="41"/>
        <end position="80"/>
    </location>
</feature>
<feature type="compositionally biased region" description="Polar residues" evidence="5">
    <location>
        <begin position="1301"/>
        <end position="1312"/>
    </location>
</feature>
<dbReference type="SMART" id="SM00249">
    <property type="entry name" value="PHD"/>
    <property type="match status" value="1"/>
</dbReference>
<feature type="compositionally biased region" description="Polar residues" evidence="5">
    <location>
        <begin position="671"/>
        <end position="682"/>
    </location>
</feature>
<feature type="region of interest" description="Disordered" evidence="5">
    <location>
        <begin position="1299"/>
        <end position="1327"/>
    </location>
</feature>
<dbReference type="EMBL" id="JBHFFA010000001">
    <property type="protein sequence ID" value="KAL2650738.1"/>
    <property type="molecule type" value="Genomic_DNA"/>
</dbReference>
<keyword evidence="2 4" id="KW-0863">Zinc-finger</keyword>
<dbReference type="InterPro" id="IPR013083">
    <property type="entry name" value="Znf_RING/FYVE/PHD"/>
</dbReference>
<evidence type="ECO:0000259" key="6">
    <source>
        <dbReference type="PROSITE" id="PS50089"/>
    </source>
</evidence>
<gene>
    <name evidence="7" type="ORF">R1flu_018866</name>
</gene>
<evidence type="ECO:0000256" key="5">
    <source>
        <dbReference type="SAM" id="MobiDB-lite"/>
    </source>
</evidence>
<evidence type="ECO:0000256" key="1">
    <source>
        <dbReference type="ARBA" id="ARBA00022723"/>
    </source>
</evidence>
<feature type="region of interest" description="Disordered" evidence="5">
    <location>
        <begin position="979"/>
        <end position="1021"/>
    </location>
</feature>
<dbReference type="SUPFAM" id="SSF57903">
    <property type="entry name" value="FYVE/PHD zinc finger"/>
    <property type="match status" value="1"/>
</dbReference>
<feature type="compositionally biased region" description="Basic and acidic residues" evidence="5">
    <location>
        <begin position="13"/>
        <end position="23"/>
    </location>
</feature>
<evidence type="ECO:0000256" key="3">
    <source>
        <dbReference type="ARBA" id="ARBA00022833"/>
    </source>
</evidence>
<feature type="region of interest" description="Disordered" evidence="5">
    <location>
        <begin position="664"/>
        <end position="689"/>
    </location>
</feature>
<dbReference type="PANTHER" id="PTHR15315:SF26">
    <property type="entry name" value="E3 UBIQUITIN-PROTEIN LIGASE NRDP1"/>
    <property type="match status" value="1"/>
</dbReference>
<accession>A0ABD1ZH23</accession>
<dbReference type="InterPro" id="IPR017907">
    <property type="entry name" value="Znf_RING_CS"/>
</dbReference>
<feature type="compositionally biased region" description="Basic and acidic residues" evidence="5">
    <location>
        <begin position="1200"/>
        <end position="1212"/>
    </location>
</feature>
<dbReference type="InterPro" id="IPR011011">
    <property type="entry name" value="Znf_FYVE_PHD"/>
</dbReference>
<feature type="compositionally biased region" description="Basic and acidic residues" evidence="5">
    <location>
        <begin position="916"/>
        <end position="944"/>
    </location>
</feature>
<feature type="compositionally biased region" description="Basic and acidic residues" evidence="5">
    <location>
        <begin position="852"/>
        <end position="868"/>
    </location>
</feature>
<dbReference type="PROSITE" id="PS00518">
    <property type="entry name" value="ZF_RING_1"/>
    <property type="match status" value="1"/>
</dbReference>
<dbReference type="InterPro" id="IPR001965">
    <property type="entry name" value="Znf_PHD"/>
</dbReference>
<dbReference type="GO" id="GO:0008270">
    <property type="term" value="F:zinc ion binding"/>
    <property type="evidence" value="ECO:0007669"/>
    <property type="project" value="UniProtKB-KW"/>
</dbReference>
<evidence type="ECO:0000256" key="4">
    <source>
        <dbReference type="PROSITE-ProRule" id="PRU00175"/>
    </source>
</evidence>
<keyword evidence="3" id="KW-0862">Zinc</keyword>
<comment type="caution">
    <text evidence="7">The sequence shown here is derived from an EMBL/GenBank/DDBJ whole genome shotgun (WGS) entry which is preliminary data.</text>
</comment>
<dbReference type="CDD" id="cd15517">
    <property type="entry name" value="PHD_TCF19_like"/>
    <property type="match status" value="1"/>
</dbReference>
<feature type="compositionally biased region" description="Basic and acidic residues" evidence="5">
    <location>
        <begin position="1232"/>
        <end position="1246"/>
    </location>
</feature>
<dbReference type="Proteomes" id="UP001605036">
    <property type="component" value="Unassembled WGS sequence"/>
</dbReference>
<keyword evidence="1" id="KW-0479">Metal-binding</keyword>
<protein>
    <recommendedName>
        <fullName evidence="6">RING-type domain-containing protein</fullName>
    </recommendedName>
</protein>
<organism evidence="7 8">
    <name type="scientific">Riccia fluitans</name>
    <dbReference type="NCBI Taxonomy" id="41844"/>
    <lineage>
        <taxon>Eukaryota</taxon>
        <taxon>Viridiplantae</taxon>
        <taxon>Streptophyta</taxon>
        <taxon>Embryophyta</taxon>
        <taxon>Marchantiophyta</taxon>
        <taxon>Marchantiopsida</taxon>
        <taxon>Marchantiidae</taxon>
        <taxon>Marchantiales</taxon>
        <taxon>Ricciaceae</taxon>
        <taxon>Riccia</taxon>
    </lineage>
</organism>
<feature type="region of interest" description="Disordered" evidence="5">
    <location>
        <begin position="1156"/>
        <end position="1284"/>
    </location>
</feature>
<feature type="region of interest" description="Disordered" evidence="5">
    <location>
        <begin position="852"/>
        <end position="876"/>
    </location>
</feature>
<feature type="region of interest" description="Disordered" evidence="5">
    <location>
        <begin position="1"/>
        <end position="24"/>
    </location>
</feature>
<dbReference type="InterPro" id="IPR001841">
    <property type="entry name" value="Znf_RING"/>
</dbReference>
<dbReference type="SUPFAM" id="SSF57850">
    <property type="entry name" value="RING/U-box"/>
    <property type="match status" value="1"/>
</dbReference>
<feature type="compositionally biased region" description="Polar residues" evidence="5">
    <location>
        <begin position="998"/>
        <end position="1018"/>
    </location>
</feature>
<dbReference type="PANTHER" id="PTHR15315">
    <property type="entry name" value="RING FINGER PROTEIN 41, 151"/>
    <property type="match status" value="1"/>
</dbReference>
<keyword evidence="8" id="KW-1185">Reference proteome</keyword>
<feature type="compositionally biased region" description="Basic and acidic residues" evidence="5">
    <location>
        <begin position="1161"/>
        <end position="1187"/>
    </location>
</feature>
<feature type="region of interest" description="Disordered" evidence="5">
    <location>
        <begin position="908"/>
        <end position="945"/>
    </location>
</feature>
<evidence type="ECO:0000313" key="7">
    <source>
        <dbReference type="EMBL" id="KAL2650738.1"/>
    </source>
</evidence>
<sequence length="1536" mass="167377">MGETLEDGAAGDEPAKDVDRDKPCSSVASKQLDGGTEGSTCGICSVIVQTRGLLDCCNHLFCISCITEWFTVSNLCPLCKSRSRFITPQMFYSDTGRWEKLESEPGFQSRDGRPSVEDSQAVSFPPYFIDEEAVLCLGGDSCLVRAGLLDLDAEGNAAADTSVACDLCDCWYHGGCVSFQPDQTSFICPRCLVSREPDRAGAAAPDMPTVASGLQSTSSTITSLPPENLSLRGDLTIFGSASLAIEDAEEGESHVSISLRRFPDVQPAKPHLSVETQASTYSAEKEIVWSPIREPLPVQSYGSGWPPVWEPSAGAKPKNPILPPNLEPAKKIPFFQEEEWSPTRAPAAKSEPFQDELWTLTRGTSRTRNWSVAGIQPKLTATSASCLEQTTPQRPESRFKMNTTGARQVVTPRPEIPGRPARIDTFGAISSKTATAGEVFRRLHNLNAAQSTAHPPRMVKEEIGIDVDRLQVAVEQLRKGKRKVLQGDERNVDVRDLPEMPRKIARRSERKVDAVAEKVPLSSKYLTRNTKDQISEIRTVEAVNSVGKGRTVDQAILAADNGQMDVDVLASKDERRMAADVVARSEEQEPASDVTADREDEKTVADFTFNVGEEKAVMQIANREGEKAVADLTANIEEEKTLTQVVVEQQISIPQPESLDDFSVKAEPTEKSCQAQPASSDDISAPEKVDVTNPEVGSEVDVMDIVKESRYSINSVSNAPCPSKGVRTRIIMHREQDMKDSLRPSLVERIRQEMRDTAGHGAGEDLGKVEVSDDRFIAAFKAAQARSYEISGDMKSVSSKAQSSGRLWKVLDKKYSANGARDNLIRKLYAGGGRKCWDRDWDIAFWRERDPNQRKVRKEAESTGKDSDVIDTETDPEDTEFFDRLYVADTSLFPRKEDVKPLSVHANHAEGTSAIEPERDGASKTPQRHLDKGSKTAGVKDNRQQCRVGQGVSATTFGADNSCKGVDSLMSNVVKNPKPAAMSAEKDLSGSSKAGKPQGTSSAALETKGENTGASAGSSDVKKDKRLWALEVLARKEGKLSASSSSSKTGGGASKDNPFELLLELPVEMRPLILGDSRRNKIPPAVRQVQLNRLVEQELKRANLAIIGNNCESIEAIARAVAREEELCKSSNSKGVYLNRCVRALANTEYEVKVVGAPTPGDHETAEARVQEPRNPEVDEAVRKALEDTGLMDSPTAEPVDEHDGPSKEDPGVRASAPQKPVQNSSPENVVEVERTDQNIDTKSELSPDDELSGELAKGSSQKRLTTASAVSSNSSGGQPKTGPLTVILTGVAALGHDESQGSVRNLSSKQSAEGHEQNGGPGVRAHPVKAADFAPQVEASYDDADDMYDGLELNLNPVVSSEVIAQLNAEPLPFFQEQESRENREDPRTILDPQVDLKKRAGNGDLSVGDAAACDNTGEDDLKFADIDRRIENIRRNRAVNGSKRLKGRVHGDANRTNGTHVQMQVEIYVNQHLKPLYRSKVITAEQFKWTVTKTAAKVMEHHGDAVNADFLITEGSKVKKLADQYLRAFAHRKS</sequence>
<feature type="compositionally biased region" description="Polar residues" evidence="5">
    <location>
        <begin position="1259"/>
        <end position="1279"/>
    </location>
</feature>